<dbReference type="InterPro" id="IPR000246">
    <property type="entry name" value="Peptidase_T2"/>
</dbReference>
<evidence type="ECO:0000313" key="4">
    <source>
        <dbReference type="Proteomes" id="UP000184330"/>
    </source>
</evidence>
<evidence type="ECO:0008006" key="5">
    <source>
        <dbReference type="Google" id="ProtNLM"/>
    </source>
</evidence>
<dbReference type="STRING" id="576137.A0A1L7X315"/>
<protein>
    <recommendedName>
        <fullName evidence="5">L-asparaginase</fullName>
    </recommendedName>
</protein>
<sequence length="564" mass="60136">MGDETTMSERLSKPRYSVALHAGAAESWFGDAEVYKKPQSFLGGLIRIAERQLLGGGIAIDVVTNIVARLENYPQFNAGKGSAVNIDGFHVLEAAIIDGRNCEYRAVAALVRTKNPIRLAHAMLSEESPAFLVGTAADDLASKKNLDMVENSYFSTPTRMNYWNSNMNGVKSASEYHGTVGAVALDTHGNLAAANSTGGLNFKIIGRIGDTAIVGAGIYADDVVAIVCGSGEAILKATVAGRAAAEVRNGKNIAKAIEDALLKSADLFPTSSCGVIGIDSEGEISMHCNSRIFAVASASSSSSEKAAGIIPSTIPTMNALICYEDNLLKAALSKYPTMANQIIIESRGAPLVTMELDLFLEYFETIWKIAQALKRFGGADFCAFVTRGGGHSTIGPVSVPRKEGSSDSRRTSLSTQDSFVLEKRILTGGYQALFYCKPDAHEPFVGVGIVAHNSNTSGFFSIEANTHSAASAIWETLQLLIEFGQDTNMLTIEIGPTSESGTLATISVSGSAPTFFPGPAPFHEVYPRYITTELGRRAVNLPDLPDLAARMSRQIFESFEELDN</sequence>
<dbReference type="PANTHER" id="PTHR10188">
    <property type="entry name" value="L-ASPARAGINASE"/>
    <property type="match status" value="1"/>
</dbReference>
<dbReference type="GO" id="GO:0016811">
    <property type="term" value="F:hydrolase activity, acting on carbon-nitrogen (but not peptide) bonds, in linear amides"/>
    <property type="evidence" value="ECO:0007669"/>
    <property type="project" value="UniProtKB-ARBA"/>
</dbReference>
<name>A0A1L7X315_9HELO</name>
<evidence type="ECO:0000313" key="3">
    <source>
        <dbReference type="EMBL" id="CZR59411.1"/>
    </source>
</evidence>
<dbReference type="Pfam" id="PF01112">
    <property type="entry name" value="Asparaginase_2"/>
    <property type="match status" value="1"/>
</dbReference>
<gene>
    <name evidence="3" type="ORF">PAC_09303</name>
</gene>
<dbReference type="SUPFAM" id="SSF56235">
    <property type="entry name" value="N-terminal nucleophile aminohydrolases (Ntn hydrolases)"/>
    <property type="match status" value="1"/>
</dbReference>
<organism evidence="3 4">
    <name type="scientific">Phialocephala subalpina</name>
    <dbReference type="NCBI Taxonomy" id="576137"/>
    <lineage>
        <taxon>Eukaryota</taxon>
        <taxon>Fungi</taxon>
        <taxon>Dikarya</taxon>
        <taxon>Ascomycota</taxon>
        <taxon>Pezizomycotina</taxon>
        <taxon>Leotiomycetes</taxon>
        <taxon>Helotiales</taxon>
        <taxon>Mollisiaceae</taxon>
        <taxon>Phialocephala</taxon>
        <taxon>Phialocephala fortinii species complex</taxon>
    </lineage>
</organism>
<reference evidence="3 4" key="1">
    <citation type="submission" date="2016-03" db="EMBL/GenBank/DDBJ databases">
        <authorList>
            <person name="Ploux O."/>
        </authorList>
    </citation>
    <scope>NUCLEOTIDE SEQUENCE [LARGE SCALE GENOMIC DNA]</scope>
    <source>
        <strain evidence="3 4">UAMH 11012</strain>
    </source>
</reference>
<evidence type="ECO:0000256" key="2">
    <source>
        <dbReference type="PIRSR" id="PIRSR600246-3"/>
    </source>
</evidence>
<evidence type="ECO:0000256" key="1">
    <source>
        <dbReference type="PIRSR" id="PIRSR600246-1"/>
    </source>
</evidence>
<dbReference type="Gene3D" id="3.60.20.30">
    <property type="entry name" value="(Glycosyl)asparaginase"/>
    <property type="match status" value="1"/>
</dbReference>
<accession>A0A1L7X315</accession>
<dbReference type="PANTHER" id="PTHR10188:SF6">
    <property type="entry name" value="N(4)-(BETA-N-ACETYLGLUCOSAMINYL)-L-ASPARAGINASE"/>
    <property type="match status" value="1"/>
</dbReference>
<feature type="site" description="Cleavage; by autolysis" evidence="2">
    <location>
        <begin position="178"/>
        <end position="179"/>
    </location>
</feature>
<dbReference type="Proteomes" id="UP000184330">
    <property type="component" value="Unassembled WGS sequence"/>
</dbReference>
<dbReference type="EMBL" id="FJOG01000014">
    <property type="protein sequence ID" value="CZR59411.1"/>
    <property type="molecule type" value="Genomic_DNA"/>
</dbReference>
<proteinExistence type="predicted"/>
<dbReference type="OrthoDB" id="2262349at2759"/>
<dbReference type="AlphaFoldDB" id="A0A1L7X315"/>
<dbReference type="InterPro" id="IPR029055">
    <property type="entry name" value="Ntn_hydrolases_N"/>
</dbReference>
<keyword evidence="4" id="KW-1185">Reference proteome</keyword>
<feature type="active site" description="Nucleophile" evidence="1">
    <location>
        <position position="179"/>
    </location>
</feature>